<keyword evidence="6 11" id="KW-0378">Hydrolase</keyword>
<dbReference type="EC" id="3.2.1.14" evidence="4"/>
<keyword evidence="9 11" id="KW-0326">Glycosidase</keyword>
<comment type="caution">
    <text evidence="13">The sequence shown here is derived from an EMBL/GenBank/DDBJ whole genome shotgun (WGS) entry which is preliminary data.</text>
</comment>
<dbReference type="SMART" id="SM00636">
    <property type="entry name" value="Glyco_18"/>
    <property type="match status" value="1"/>
</dbReference>
<evidence type="ECO:0000256" key="8">
    <source>
        <dbReference type="ARBA" id="ARBA00023277"/>
    </source>
</evidence>
<dbReference type="SUPFAM" id="SSF51445">
    <property type="entry name" value="(Trans)glycosidases"/>
    <property type="match status" value="1"/>
</dbReference>
<dbReference type="InterPro" id="IPR001223">
    <property type="entry name" value="Glyco_hydro18_cat"/>
</dbReference>
<dbReference type="EMBL" id="JAULSN010000003">
    <property type="protein sequence ID" value="KAK3376924.1"/>
    <property type="molecule type" value="Genomic_DNA"/>
</dbReference>
<proteinExistence type="inferred from homology"/>
<comment type="catalytic activity">
    <reaction evidence="1">
        <text>Random endo-hydrolysis of N-acetyl-beta-D-glucosaminide (1-&gt;4)-beta-linkages in chitin and chitodextrins.</text>
        <dbReference type="EC" id="3.2.1.14"/>
    </reaction>
</comment>
<keyword evidence="10" id="KW-0624">Polysaccharide degradation</keyword>
<reference evidence="13" key="1">
    <citation type="journal article" date="2023" name="Mol. Phylogenet. Evol.">
        <title>Genome-scale phylogeny and comparative genomics of the fungal order Sordariales.</title>
        <authorList>
            <person name="Hensen N."/>
            <person name="Bonometti L."/>
            <person name="Westerberg I."/>
            <person name="Brannstrom I.O."/>
            <person name="Guillou S."/>
            <person name="Cros-Aarteil S."/>
            <person name="Calhoun S."/>
            <person name="Haridas S."/>
            <person name="Kuo A."/>
            <person name="Mondo S."/>
            <person name="Pangilinan J."/>
            <person name="Riley R."/>
            <person name="LaButti K."/>
            <person name="Andreopoulos B."/>
            <person name="Lipzen A."/>
            <person name="Chen C."/>
            <person name="Yan M."/>
            <person name="Daum C."/>
            <person name="Ng V."/>
            <person name="Clum A."/>
            <person name="Steindorff A."/>
            <person name="Ohm R.A."/>
            <person name="Martin F."/>
            <person name="Silar P."/>
            <person name="Natvig D.O."/>
            <person name="Lalanne C."/>
            <person name="Gautier V."/>
            <person name="Ament-Velasquez S.L."/>
            <person name="Kruys A."/>
            <person name="Hutchinson M.I."/>
            <person name="Powell A.J."/>
            <person name="Barry K."/>
            <person name="Miller A.N."/>
            <person name="Grigoriev I.V."/>
            <person name="Debuchy R."/>
            <person name="Gladieux P."/>
            <person name="Hiltunen Thoren M."/>
            <person name="Johannesson H."/>
        </authorList>
    </citation>
    <scope>NUCLEOTIDE SEQUENCE</scope>
    <source>
        <strain evidence="13">CBS 958.72</strain>
    </source>
</reference>
<dbReference type="InterPro" id="IPR011583">
    <property type="entry name" value="Chitinase_II/V-like_cat"/>
</dbReference>
<dbReference type="Pfam" id="PF00704">
    <property type="entry name" value="Glyco_hydro_18"/>
    <property type="match status" value="1"/>
</dbReference>
<evidence type="ECO:0000256" key="6">
    <source>
        <dbReference type="ARBA" id="ARBA00022801"/>
    </source>
</evidence>
<keyword evidence="5" id="KW-0964">Secreted</keyword>
<dbReference type="PROSITE" id="PS01095">
    <property type="entry name" value="GH18_1"/>
    <property type="match status" value="1"/>
</dbReference>
<dbReference type="Gene3D" id="3.20.20.80">
    <property type="entry name" value="Glycosidases"/>
    <property type="match status" value="1"/>
</dbReference>
<dbReference type="GO" id="GO:0008843">
    <property type="term" value="F:endochitinase activity"/>
    <property type="evidence" value="ECO:0007669"/>
    <property type="project" value="UniProtKB-EC"/>
</dbReference>
<dbReference type="Proteomes" id="UP001287356">
    <property type="component" value="Unassembled WGS sequence"/>
</dbReference>
<dbReference type="GO" id="GO:0006032">
    <property type="term" value="P:chitin catabolic process"/>
    <property type="evidence" value="ECO:0007669"/>
    <property type="project" value="UniProtKB-KW"/>
</dbReference>
<reference evidence="13" key="2">
    <citation type="submission" date="2023-06" db="EMBL/GenBank/DDBJ databases">
        <authorList>
            <consortium name="Lawrence Berkeley National Laboratory"/>
            <person name="Haridas S."/>
            <person name="Hensen N."/>
            <person name="Bonometti L."/>
            <person name="Westerberg I."/>
            <person name="Brannstrom I.O."/>
            <person name="Guillou S."/>
            <person name="Cros-Aarteil S."/>
            <person name="Calhoun S."/>
            <person name="Kuo A."/>
            <person name="Mondo S."/>
            <person name="Pangilinan J."/>
            <person name="Riley R."/>
            <person name="Labutti K."/>
            <person name="Andreopoulos B."/>
            <person name="Lipzen A."/>
            <person name="Chen C."/>
            <person name="Yanf M."/>
            <person name="Daum C."/>
            <person name="Ng V."/>
            <person name="Clum A."/>
            <person name="Steindorff A."/>
            <person name="Ohm R."/>
            <person name="Martin F."/>
            <person name="Silar P."/>
            <person name="Natvig D."/>
            <person name="Lalanne C."/>
            <person name="Gautier V."/>
            <person name="Ament-Velasquez S.L."/>
            <person name="Kruys A."/>
            <person name="Hutchinson M.I."/>
            <person name="Powell A.J."/>
            <person name="Barry K."/>
            <person name="Miller A.N."/>
            <person name="Grigoriev I.V."/>
            <person name="Debuchy R."/>
            <person name="Gladieux P."/>
            <person name="Thoren M.H."/>
            <person name="Johannesson H."/>
        </authorList>
    </citation>
    <scope>NUCLEOTIDE SEQUENCE</scope>
    <source>
        <strain evidence="13">CBS 958.72</strain>
    </source>
</reference>
<name>A0AAE0KI36_9PEZI</name>
<evidence type="ECO:0000256" key="3">
    <source>
        <dbReference type="ARBA" id="ARBA00008682"/>
    </source>
</evidence>
<dbReference type="PANTHER" id="PTHR11177">
    <property type="entry name" value="CHITINASE"/>
    <property type="match status" value="1"/>
</dbReference>
<dbReference type="AlphaFoldDB" id="A0AAE0KI36"/>
<protein>
    <recommendedName>
        <fullName evidence="4">chitinase</fullName>
        <ecNumber evidence="4">3.2.1.14</ecNumber>
    </recommendedName>
</protein>
<comment type="subcellular location">
    <subcellularLocation>
        <location evidence="2">Secreted</location>
    </subcellularLocation>
</comment>
<evidence type="ECO:0000256" key="5">
    <source>
        <dbReference type="ARBA" id="ARBA00022525"/>
    </source>
</evidence>
<dbReference type="InterPro" id="IPR029070">
    <property type="entry name" value="Chitinase_insertion_sf"/>
</dbReference>
<evidence type="ECO:0000256" key="4">
    <source>
        <dbReference type="ARBA" id="ARBA00012729"/>
    </source>
</evidence>
<dbReference type="PROSITE" id="PS51910">
    <property type="entry name" value="GH18_2"/>
    <property type="match status" value="1"/>
</dbReference>
<organism evidence="13 14">
    <name type="scientific">Lasiosphaeria ovina</name>
    <dbReference type="NCBI Taxonomy" id="92902"/>
    <lineage>
        <taxon>Eukaryota</taxon>
        <taxon>Fungi</taxon>
        <taxon>Dikarya</taxon>
        <taxon>Ascomycota</taxon>
        <taxon>Pezizomycotina</taxon>
        <taxon>Sordariomycetes</taxon>
        <taxon>Sordariomycetidae</taxon>
        <taxon>Sordariales</taxon>
        <taxon>Lasiosphaeriaceae</taxon>
        <taxon>Lasiosphaeria</taxon>
    </lineage>
</organism>
<dbReference type="InterPro" id="IPR050314">
    <property type="entry name" value="Glycosyl_Hydrlase_18"/>
</dbReference>
<dbReference type="GO" id="GO:0000272">
    <property type="term" value="P:polysaccharide catabolic process"/>
    <property type="evidence" value="ECO:0007669"/>
    <property type="project" value="UniProtKB-KW"/>
</dbReference>
<dbReference type="Gene3D" id="3.10.50.10">
    <property type="match status" value="1"/>
</dbReference>
<keyword evidence="7" id="KW-0146">Chitin degradation</keyword>
<dbReference type="InterPro" id="IPR017853">
    <property type="entry name" value="GH"/>
</dbReference>
<dbReference type="GO" id="GO:0008061">
    <property type="term" value="F:chitin binding"/>
    <property type="evidence" value="ECO:0007669"/>
    <property type="project" value="InterPro"/>
</dbReference>
<evidence type="ECO:0000256" key="9">
    <source>
        <dbReference type="ARBA" id="ARBA00023295"/>
    </source>
</evidence>
<evidence type="ECO:0000256" key="2">
    <source>
        <dbReference type="ARBA" id="ARBA00004613"/>
    </source>
</evidence>
<comment type="similarity">
    <text evidence="3">Belongs to the glycosyl hydrolase 18 family. Chitinase class V subfamily.</text>
</comment>
<evidence type="ECO:0000256" key="10">
    <source>
        <dbReference type="ARBA" id="ARBA00023326"/>
    </source>
</evidence>
<dbReference type="PANTHER" id="PTHR11177:SF228">
    <property type="entry name" value="CHITINASE"/>
    <property type="match status" value="1"/>
</dbReference>
<evidence type="ECO:0000259" key="12">
    <source>
        <dbReference type="PROSITE" id="PS51910"/>
    </source>
</evidence>
<dbReference type="InterPro" id="IPR001579">
    <property type="entry name" value="Glyco_hydro_18_chit_AS"/>
</dbReference>
<accession>A0AAE0KI36</accession>
<evidence type="ECO:0000313" key="14">
    <source>
        <dbReference type="Proteomes" id="UP001287356"/>
    </source>
</evidence>
<sequence>MTAQSLNYINAVYYPSWRVYKGLPPSSLRLDCVTHVLYAFVRINEDGSLRFADERADIVVPVDGEKGGLAALAKAKRENPHIRTLISVGGGSGSAEFPALAGNPQARAKFATEVEEFVAKWSFDGVDIDWEHPSTTQQGKDYVSLLQALRAVLPPPYLVVSALPTAEYVLKHIDLPAVADLVSFVNLMAYDFTGLWAKAAGHHAQLMACPHAGTGAPTKCASTGVDYLRDHGIPSEKIVLGVPTYARCFSQAREPGHAFKGASLVEYRDLDEVCVRDATVHVAAAAASYVDEAGFASDKGKRSEPLGFMSFDVPETVRAKGQYVKTARLGGLFYWTGTGDRDGSESLVAAGFAELGADSAASSGG</sequence>
<evidence type="ECO:0000313" key="13">
    <source>
        <dbReference type="EMBL" id="KAK3376924.1"/>
    </source>
</evidence>
<evidence type="ECO:0000256" key="7">
    <source>
        <dbReference type="ARBA" id="ARBA00023024"/>
    </source>
</evidence>
<keyword evidence="8" id="KW-0119">Carbohydrate metabolism</keyword>
<feature type="domain" description="GH18" evidence="12">
    <location>
        <begin position="8"/>
        <end position="358"/>
    </location>
</feature>
<keyword evidence="14" id="KW-1185">Reference proteome</keyword>
<gene>
    <name evidence="13" type="ORF">B0T24DRAFT_232862</name>
</gene>
<evidence type="ECO:0000256" key="1">
    <source>
        <dbReference type="ARBA" id="ARBA00000822"/>
    </source>
</evidence>
<evidence type="ECO:0000256" key="11">
    <source>
        <dbReference type="RuleBase" id="RU000489"/>
    </source>
</evidence>
<dbReference type="GO" id="GO:0005576">
    <property type="term" value="C:extracellular region"/>
    <property type="evidence" value="ECO:0007669"/>
    <property type="project" value="UniProtKB-SubCell"/>
</dbReference>